<feature type="non-terminal residue" evidence="13">
    <location>
        <position position="1"/>
    </location>
</feature>
<keyword evidence="10" id="KW-0378">Hydrolase</keyword>
<proteinExistence type="inferred from homology"/>
<comment type="cofactor">
    <cofactor evidence="2">
        <name>Mn(2+)</name>
        <dbReference type="ChEBI" id="CHEBI:29035"/>
    </cofactor>
</comment>
<dbReference type="FunFam" id="1.10.10.460:FF:000001">
    <property type="entry name" value="Ribonuclease"/>
    <property type="match status" value="1"/>
</dbReference>
<dbReference type="GO" id="GO:0004523">
    <property type="term" value="F:RNA-DNA hybrid ribonuclease activity"/>
    <property type="evidence" value="ECO:0007669"/>
    <property type="project" value="UniProtKB-EC"/>
</dbReference>
<evidence type="ECO:0000256" key="8">
    <source>
        <dbReference type="ARBA" id="ARBA00022723"/>
    </source>
</evidence>
<gene>
    <name evidence="13" type="ORF">PACLA_8A075072</name>
</gene>
<evidence type="ECO:0000256" key="9">
    <source>
        <dbReference type="ARBA" id="ARBA00022759"/>
    </source>
</evidence>
<comment type="caution">
    <text evidence="12">Lacks conserved residue(s) required for the propagation of feature annotation.</text>
</comment>
<dbReference type="EMBL" id="CACRXK020037238">
    <property type="protein sequence ID" value="CAB4045007.1"/>
    <property type="molecule type" value="Genomic_DNA"/>
</dbReference>
<dbReference type="PROSITE" id="PS51975">
    <property type="entry name" value="RNASE_H_2"/>
    <property type="match status" value="1"/>
</dbReference>
<dbReference type="GO" id="GO:0003723">
    <property type="term" value="F:RNA binding"/>
    <property type="evidence" value="ECO:0007669"/>
    <property type="project" value="UniProtKB-UniRule"/>
</dbReference>
<evidence type="ECO:0000256" key="6">
    <source>
        <dbReference type="ARBA" id="ARBA00019111"/>
    </source>
</evidence>
<dbReference type="InterPro" id="IPR001352">
    <property type="entry name" value="RNase_HII/HIII"/>
</dbReference>
<dbReference type="PANTHER" id="PTHR10954:SF7">
    <property type="entry name" value="RIBONUCLEASE H2 SUBUNIT A"/>
    <property type="match status" value="1"/>
</dbReference>
<comment type="similarity">
    <text evidence="4">Belongs to the RNase HII family. Eukaryotic subfamily.</text>
</comment>
<comment type="caution">
    <text evidence="13">The sequence shown here is derived from an EMBL/GenBank/DDBJ whole genome shotgun (WGS) entry which is preliminary data.</text>
</comment>
<protein>
    <recommendedName>
        <fullName evidence="6">Ribonuclease H2 subunit A</fullName>
        <ecNumber evidence="5">3.1.26.4</ecNumber>
    </recommendedName>
</protein>
<dbReference type="Gene3D" id="1.10.10.460">
    <property type="entry name" value="Ribonuclease hii. Domain 2"/>
    <property type="match status" value="1"/>
</dbReference>
<organism evidence="13 14">
    <name type="scientific">Paramuricea clavata</name>
    <name type="common">Red gorgonian</name>
    <name type="synonym">Violescent sea-whip</name>
    <dbReference type="NCBI Taxonomy" id="317549"/>
    <lineage>
        <taxon>Eukaryota</taxon>
        <taxon>Metazoa</taxon>
        <taxon>Cnidaria</taxon>
        <taxon>Anthozoa</taxon>
        <taxon>Octocorallia</taxon>
        <taxon>Malacalcyonacea</taxon>
        <taxon>Plexauridae</taxon>
        <taxon>Paramuricea</taxon>
    </lineage>
</organism>
<keyword evidence="14" id="KW-1185">Reference proteome</keyword>
<evidence type="ECO:0000256" key="4">
    <source>
        <dbReference type="ARBA" id="ARBA00007058"/>
    </source>
</evidence>
<evidence type="ECO:0000256" key="2">
    <source>
        <dbReference type="ARBA" id="ARBA00001936"/>
    </source>
</evidence>
<dbReference type="SUPFAM" id="SSF53098">
    <property type="entry name" value="Ribonuclease H-like"/>
    <property type="match status" value="1"/>
</dbReference>
<evidence type="ECO:0000256" key="11">
    <source>
        <dbReference type="ARBA" id="ARBA00024981"/>
    </source>
</evidence>
<dbReference type="EC" id="3.1.26.4" evidence="5"/>
<dbReference type="InterPro" id="IPR024567">
    <property type="entry name" value="RNase_HII/HIII_dom"/>
</dbReference>
<dbReference type="AlphaFoldDB" id="A0A7D9KJU3"/>
<dbReference type="InterPro" id="IPR023160">
    <property type="entry name" value="RNase_HII_hlx-loop-hlx_cap_dom"/>
</dbReference>
<sequence>VARDRVIQTWTFIEKVSFPTAYGCGYPSDPATKKWLADIVDKVFGFPQFVRFSWSTSKDILEKQCAPIE</sequence>
<dbReference type="GO" id="GO:0032299">
    <property type="term" value="C:ribonuclease H2 complex"/>
    <property type="evidence" value="ECO:0007669"/>
    <property type="project" value="TreeGrafter"/>
</dbReference>
<evidence type="ECO:0000256" key="7">
    <source>
        <dbReference type="ARBA" id="ARBA00022722"/>
    </source>
</evidence>
<dbReference type="GO" id="GO:0006298">
    <property type="term" value="P:mismatch repair"/>
    <property type="evidence" value="ECO:0007669"/>
    <property type="project" value="TreeGrafter"/>
</dbReference>
<comment type="function">
    <text evidence="11">Catalytic subunit of RNase HII, an endonuclease that specifically degrades the RNA of RNA:DNA hybrids. Participates in DNA replication, possibly by mediating the removal of lagging-strand Okazaki fragment RNA primers during DNA replication. Mediates the excision of single ribonucleotides from DNA:RNA duplexes.</text>
</comment>
<evidence type="ECO:0000256" key="3">
    <source>
        <dbReference type="ARBA" id="ARBA00001946"/>
    </source>
</evidence>
<evidence type="ECO:0000256" key="5">
    <source>
        <dbReference type="ARBA" id="ARBA00012180"/>
    </source>
</evidence>
<dbReference type="OrthoDB" id="7462577at2759"/>
<reference evidence="13" key="1">
    <citation type="submission" date="2020-04" db="EMBL/GenBank/DDBJ databases">
        <authorList>
            <person name="Alioto T."/>
            <person name="Alioto T."/>
            <person name="Gomez Garrido J."/>
        </authorList>
    </citation>
    <scope>NUCLEOTIDE SEQUENCE</scope>
    <source>
        <strain evidence="13">A484AB</strain>
    </source>
</reference>
<keyword evidence="9" id="KW-0255">Endonuclease</keyword>
<dbReference type="Proteomes" id="UP001152795">
    <property type="component" value="Unassembled WGS sequence"/>
</dbReference>
<evidence type="ECO:0000256" key="1">
    <source>
        <dbReference type="ARBA" id="ARBA00000077"/>
    </source>
</evidence>
<dbReference type="GO" id="GO:0046872">
    <property type="term" value="F:metal ion binding"/>
    <property type="evidence" value="ECO:0007669"/>
    <property type="project" value="UniProtKB-KW"/>
</dbReference>
<evidence type="ECO:0000313" key="14">
    <source>
        <dbReference type="Proteomes" id="UP001152795"/>
    </source>
</evidence>
<dbReference type="InterPro" id="IPR012337">
    <property type="entry name" value="RNaseH-like_sf"/>
</dbReference>
<evidence type="ECO:0000256" key="10">
    <source>
        <dbReference type="ARBA" id="ARBA00022801"/>
    </source>
</evidence>
<accession>A0A7D9KJU3</accession>
<comment type="cofactor">
    <cofactor evidence="3">
        <name>Mg(2+)</name>
        <dbReference type="ChEBI" id="CHEBI:18420"/>
    </cofactor>
</comment>
<feature type="non-terminal residue" evidence="13">
    <location>
        <position position="69"/>
    </location>
</feature>
<dbReference type="GO" id="GO:0043137">
    <property type="term" value="P:DNA replication, removal of RNA primer"/>
    <property type="evidence" value="ECO:0007669"/>
    <property type="project" value="TreeGrafter"/>
</dbReference>
<evidence type="ECO:0000313" key="13">
    <source>
        <dbReference type="EMBL" id="CAB4045007.1"/>
    </source>
</evidence>
<keyword evidence="8" id="KW-0479">Metal-binding</keyword>
<dbReference type="PANTHER" id="PTHR10954">
    <property type="entry name" value="RIBONUCLEASE H2 SUBUNIT A"/>
    <property type="match status" value="1"/>
</dbReference>
<comment type="catalytic activity">
    <reaction evidence="1">
        <text>Endonucleolytic cleavage to 5'-phosphomonoester.</text>
        <dbReference type="EC" id="3.1.26.4"/>
    </reaction>
</comment>
<keyword evidence="7" id="KW-0540">Nuclease</keyword>
<evidence type="ECO:0000256" key="12">
    <source>
        <dbReference type="PROSITE-ProRule" id="PRU01319"/>
    </source>
</evidence>
<name>A0A7D9KJU3_PARCT</name>